<dbReference type="STRING" id="6526.A0A2C9M8T3"/>
<gene>
    <name evidence="2" type="primary">106076493</name>
</gene>
<feature type="transmembrane region" description="Helical" evidence="1">
    <location>
        <begin position="20"/>
        <end position="39"/>
    </location>
</feature>
<evidence type="ECO:0000313" key="2">
    <source>
        <dbReference type="EnsemblMetazoa" id="BGLB039872-PA"/>
    </source>
</evidence>
<evidence type="ECO:0000313" key="3">
    <source>
        <dbReference type="Proteomes" id="UP000076420"/>
    </source>
</evidence>
<dbReference type="KEGG" id="bgt:106076493"/>
<sequence>MSLLLIDLQMWPISSFKKKALAALLVISLAASALLLLALQSYMSWQKNAEDSIYAMSWEGFGPERGLYNFTVVTAMLDIGRGNWSEQSRPYNTYLLYMQRMLRLDVNMVVFVEPKGKPFIEWMRRGREKRTHIAVTTLKDLPYYR</sequence>
<protein>
    <submittedName>
        <fullName evidence="2">Uncharacterized protein</fullName>
    </submittedName>
</protein>
<keyword evidence="1" id="KW-0472">Membrane</keyword>
<dbReference type="AlphaFoldDB" id="A0A2C9M8T3"/>
<dbReference type="EnsemblMetazoa" id="BGLB039872-RA">
    <property type="protein sequence ID" value="BGLB039872-PA"/>
    <property type="gene ID" value="BGLB039872"/>
</dbReference>
<proteinExistence type="predicted"/>
<reference evidence="2" key="1">
    <citation type="submission" date="2020-05" db="UniProtKB">
        <authorList>
            <consortium name="EnsemblMetazoa"/>
        </authorList>
    </citation>
    <scope>IDENTIFICATION</scope>
    <source>
        <strain evidence="2">BB02</strain>
    </source>
</reference>
<dbReference type="OrthoDB" id="411632at2759"/>
<dbReference type="VEuPathDB" id="VectorBase:BGLAX_048444"/>
<organism evidence="2 3">
    <name type="scientific">Biomphalaria glabrata</name>
    <name type="common">Bloodfluke planorb</name>
    <name type="synonym">Freshwater snail</name>
    <dbReference type="NCBI Taxonomy" id="6526"/>
    <lineage>
        <taxon>Eukaryota</taxon>
        <taxon>Metazoa</taxon>
        <taxon>Spiralia</taxon>
        <taxon>Lophotrochozoa</taxon>
        <taxon>Mollusca</taxon>
        <taxon>Gastropoda</taxon>
        <taxon>Heterobranchia</taxon>
        <taxon>Euthyneura</taxon>
        <taxon>Panpulmonata</taxon>
        <taxon>Hygrophila</taxon>
        <taxon>Lymnaeoidea</taxon>
        <taxon>Planorbidae</taxon>
        <taxon>Biomphalaria</taxon>
    </lineage>
</organism>
<dbReference type="Pfam" id="PF09612">
    <property type="entry name" value="HtrL_YibB"/>
    <property type="match status" value="1"/>
</dbReference>
<keyword evidence="1" id="KW-1133">Transmembrane helix</keyword>
<dbReference type="VEuPathDB" id="VectorBase:BGLB039872"/>
<dbReference type="Proteomes" id="UP000076420">
    <property type="component" value="Unassembled WGS sequence"/>
</dbReference>
<dbReference type="InterPro" id="IPR011735">
    <property type="entry name" value="WlaTC/HtrL_glycosyltransf"/>
</dbReference>
<accession>A0A2C9M8T3</accession>
<name>A0A2C9M8T3_BIOGL</name>
<evidence type="ECO:0000256" key="1">
    <source>
        <dbReference type="SAM" id="Phobius"/>
    </source>
</evidence>
<keyword evidence="1" id="KW-0812">Transmembrane</keyword>